<accession>A0A2U2I685</accession>
<dbReference type="GO" id="GO:0004197">
    <property type="term" value="F:cysteine-type endopeptidase activity"/>
    <property type="evidence" value="ECO:0007669"/>
    <property type="project" value="InterPro"/>
</dbReference>
<dbReference type="Pfam" id="PF00656">
    <property type="entry name" value="Peptidase_C14"/>
    <property type="match status" value="1"/>
</dbReference>
<proteinExistence type="predicted"/>
<evidence type="ECO:0000259" key="2">
    <source>
        <dbReference type="Pfam" id="PF00656"/>
    </source>
</evidence>
<dbReference type="GO" id="GO:0005737">
    <property type="term" value="C:cytoplasm"/>
    <property type="evidence" value="ECO:0007669"/>
    <property type="project" value="TreeGrafter"/>
</dbReference>
<evidence type="ECO:0000256" key="1">
    <source>
        <dbReference type="SAM" id="SignalP"/>
    </source>
</evidence>
<dbReference type="Gene3D" id="3.40.50.1460">
    <property type="match status" value="1"/>
</dbReference>
<dbReference type="InterPro" id="IPR011600">
    <property type="entry name" value="Pept_C14_caspase"/>
</dbReference>
<dbReference type="PANTHER" id="PTHR48104">
    <property type="entry name" value="METACASPASE-4"/>
    <property type="match status" value="1"/>
</dbReference>
<evidence type="ECO:0000313" key="3">
    <source>
        <dbReference type="EMBL" id="PWF55165.1"/>
    </source>
</evidence>
<gene>
    <name evidence="3" type="ORF">C7C56_003025</name>
</gene>
<organism evidence="3 4">
    <name type="scientific">Massilia glaciei</name>
    <dbReference type="NCBI Taxonomy" id="1524097"/>
    <lineage>
        <taxon>Bacteria</taxon>
        <taxon>Pseudomonadati</taxon>
        <taxon>Pseudomonadota</taxon>
        <taxon>Betaproteobacteria</taxon>
        <taxon>Burkholderiales</taxon>
        <taxon>Oxalobacteraceae</taxon>
        <taxon>Telluria group</taxon>
        <taxon>Massilia</taxon>
    </lineage>
</organism>
<dbReference type="PANTHER" id="PTHR48104:SF30">
    <property type="entry name" value="METACASPASE-1"/>
    <property type="match status" value="1"/>
</dbReference>
<keyword evidence="1" id="KW-0732">Signal</keyword>
<name>A0A2U2I685_9BURK</name>
<feature type="signal peptide" evidence="1">
    <location>
        <begin position="1"/>
        <end position="22"/>
    </location>
</feature>
<dbReference type="SUPFAM" id="SSF52129">
    <property type="entry name" value="Caspase-like"/>
    <property type="match status" value="1"/>
</dbReference>
<dbReference type="InterPro" id="IPR050452">
    <property type="entry name" value="Metacaspase"/>
</dbReference>
<dbReference type="RefSeq" id="WP_106756020.1">
    <property type="nucleotide sequence ID" value="NZ_PXWF02000042.1"/>
</dbReference>
<feature type="chain" id="PRO_5015619286" evidence="1">
    <location>
        <begin position="23"/>
        <end position="694"/>
    </location>
</feature>
<dbReference type="AlphaFoldDB" id="A0A2U2I685"/>
<protein>
    <submittedName>
        <fullName evidence="3">Caspase family protein</fullName>
    </submittedName>
</protein>
<feature type="domain" description="Peptidase C14 caspase" evidence="2">
    <location>
        <begin position="25"/>
        <end position="308"/>
    </location>
</feature>
<dbReference type="EMBL" id="PXWF02000042">
    <property type="protein sequence ID" value="PWF55165.1"/>
    <property type="molecule type" value="Genomic_DNA"/>
</dbReference>
<evidence type="ECO:0000313" key="4">
    <source>
        <dbReference type="Proteomes" id="UP000241421"/>
    </source>
</evidence>
<sequence length="694" mass="73229">MRPFGVGLACALFLFAGTDAHAGDKHALLVGVSRYATLDSSRQLPGARNDVEMMRAVIGRAGFSDGDVTVLAQAVAGAAPPTRAAILEALRRLGEVAAPGKIIYLHFSGHGSQQPASPINRANETDGLDEIFLPSDIRSWDGKTGAVHNAMIDKEFKLEIDVMRARGASVCAVFDTCHAGTMSRSGDERTRELASAALGIPARPARKPPGSAPLPTALRRATVQELDDAGRGGLAVFYAAQSDQTTLEERFPSGNGKLYGVFSYALAQALSAYPGISYRQLGERILNRHAAQNRYFPTPVFEGTMLDRSVFGAPASPALQRWRVEVDKTAGALSIAAGSLHQFGEGAVFALEPAAAAPEPRAPAYLKATQVDILHSTLLPLDGKAAPDIGSGAFARLIDPGLALSLQVAAPARATGTMRKALKRLRRGATGAVPIAWKGAGQHADVELVARGAKAWLLPAGMRHGAPGGEGVWSVPIGSDEKLLAARLHEQLQRIAKVQNLLKLAAQMPLDPAGGKPMLSMQVRAAGSARRTSVAAGGLARLKAGDRIYFRFDNRGTRSVDLTLLFLDSSFGIAPVFPYYRGETNRVEPNGQVEVALDITATTLGRERLLAVAVEAAPFTLVADFSFLAQRGAPEARPKRAGDPGQDDAEGLRALLAAAGFGVPYARGDGARPAWPSSLMTLYSWTTTRAGAQP</sequence>
<keyword evidence="4" id="KW-1185">Reference proteome</keyword>
<dbReference type="InterPro" id="IPR029030">
    <property type="entry name" value="Caspase-like_dom_sf"/>
</dbReference>
<dbReference type="Proteomes" id="UP000241421">
    <property type="component" value="Unassembled WGS sequence"/>
</dbReference>
<comment type="caution">
    <text evidence="3">The sequence shown here is derived from an EMBL/GenBank/DDBJ whole genome shotgun (WGS) entry which is preliminary data.</text>
</comment>
<dbReference type="GO" id="GO:0006508">
    <property type="term" value="P:proteolysis"/>
    <property type="evidence" value="ECO:0007669"/>
    <property type="project" value="InterPro"/>
</dbReference>
<reference evidence="3 4" key="1">
    <citation type="submission" date="2018-04" db="EMBL/GenBank/DDBJ databases">
        <title>Massilia violaceinigra sp. nov., a novel purple-pigmented bacterium isolated from Tianshan glacier, Xinjiang, China.</title>
        <authorList>
            <person name="Wang H."/>
        </authorList>
    </citation>
    <scope>NUCLEOTIDE SEQUENCE [LARGE SCALE GENOMIC DNA]</scope>
    <source>
        <strain evidence="3 4">B448-2</strain>
    </source>
</reference>